<dbReference type="GO" id="GO:0016491">
    <property type="term" value="F:oxidoreductase activity"/>
    <property type="evidence" value="ECO:0007669"/>
    <property type="project" value="UniProtKB-KW"/>
</dbReference>
<dbReference type="AlphaFoldDB" id="A0A5D8QGQ9"/>
<evidence type="ECO:0000256" key="7">
    <source>
        <dbReference type="ARBA" id="ARBA00023002"/>
    </source>
</evidence>
<evidence type="ECO:0000256" key="3">
    <source>
        <dbReference type="ARBA" id="ARBA00011048"/>
    </source>
</evidence>
<keyword evidence="9" id="KW-0411">Iron-sulfur</keyword>
<comment type="caution">
    <text evidence="12">The sequence shown here is derived from an EMBL/GenBank/DDBJ whole genome shotgun (WGS) entry which is preliminary data.</text>
</comment>
<dbReference type="GO" id="GO:0046872">
    <property type="term" value="F:metal ion binding"/>
    <property type="evidence" value="ECO:0007669"/>
    <property type="project" value="UniProtKB-KW"/>
</dbReference>
<dbReference type="Gene3D" id="3.40.50.720">
    <property type="entry name" value="NAD(P)-binding Rossmann-like Domain"/>
    <property type="match status" value="1"/>
</dbReference>
<dbReference type="Pfam" id="PF07992">
    <property type="entry name" value="Pyr_redox_2"/>
    <property type="match status" value="1"/>
</dbReference>
<dbReference type="GO" id="GO:0010181">
    <property type="term" value="F:FMN binding"/>
    <property type="evidence" value="ECO:0007669"/>
    <property type="project" value="InterPro"/>
</dbReference>
<evidence type="ECO:0000256" key="8">
    <source>
        <dbReference type="ARBA" id="ARBA00023004"/>
    </source>
</evidence>
<dbReference type="InterPro" id="IPR036188">
    <property type="entry name" value="FAD/NAD-bd_sf"/>
</dbReference>
<keyword evidence="4" id="KW-0285">Flavoprotein</keyword>
<dbReference type="InterPro" id="IPR013785">
    <property type="entry name" value="Aldolase_TIM"/>
</dbReference>
<proteinExistence type="inferred from homology"/>
<feature type="domain" description="NADH:flavin oxidoreductase/NADH oxidase N-terminal" evidence="10">
    <location>
        <begin position="4"/>
        <end position="334"/>
    </location>
</feature>
<evidence type="ECO:0000256" key="1">
    <source>
        <dbReference type="ARBA" id="ARBA00001917"/>
    </source>
</evidence>
<evidence type="ECO:0000313" key="13">
    <source>
        <dbReference type="Proteomes" id="UP000322976"/>
    </source>
</evidence>
<evidence type="ECO:0000313" key="12">
    <source>
        <dbReference type="EMBL" id="TZE82438.1"/>
    </source>
</evidence>
<accession>A0A5D8QGQ9</accession>
<evidence type="ECO:0000256" key="4">
    <source>
        <dbReference type="ARBA" id="ARBA00022630"/>
    </source>
</evidence>
<dbReference type="PRINTS" id="PR00469">
    <property type="entry name" value="PNDRDTASEII"/>
</dbReference>
<evidence type="ECO:0000259" key="10">
    <source>
        <dbReference type="Pfam" id="PF00724"/>
    </source>
</evidence>
<organism evidence="12 13">
    <name type="scientific">Calorimonas adulescens</name>
    <dbReference type="NCBI Taxonomy" id="2606906"/>
    <lineage>
        <taxon>Bacteria</taxon>
        <taxon>Bacillati</taxon>
        <taxon>Bacillota</taxon>
        <taxon>Clostridia</taxon>
        <taxon>Thermoanaerobacterales</taxon>
        <taxon>Thermoanaerobacteraceae</taxon>
        <taxon>Calorimonas</taxon>
    </lineage>
</organism>
<keyword evidence="6" id="KW-0479">Metal-binding</keyword>
<dbReference type="Gene3D" id="3.20.20.70">
    <property type="entry name" value="Aldolase class I"/>
    <property type="match status" value="1"/>
</dbReference>
<comment type="cofactor">
    <cofactor evidence="1">
        <name>FMN</name>
        <dbReference type="ChEBI" id="CHEBI:58210"/>
    </cofactor>
</comment>
<reference evidence="12 13" key="1">
    <citation type="submission" date="2019-08" db="EMBL/GenBank/DDBJ databases">
        <title>Calorimonas adulescens gen. nov., sp. nov., an anaerobic thermophilic bacterium from Sakhalin hot spring.</title>
        <authorList>
            <person name="Khomyakova M.A."/>
            <person name="Merkel A.Y."/>
            <person name="Novikov A."/>
            <person name="Bonch-Osmolovskaya E.A."/>
            <person name="Slobodkin A.I."/>
        </authorList>
    </citation>
    <scope>NUCLEOTIDE SEQUENCE [LARGE SCALE GENOMIC DNA]</scope>
    <source>
        <strain evidence="12 13">A05MB</strain>
    </source>
</reference>
<evidence type="ECO:0000256" key="6">
    <source>
        <dbReference type="ARBA" id="ARBA00022723"/>
    </source>
</evidence>
<evidence type="ECO:0000256" key="5">
    <source>
        <dbReference type="ARBA" id="ARBA00022643"/>
    </source>
</evidence>
<sequence length="644" mass="70610">MNTLFDEIKIGNMVLKNRIVMTPMGFPATDLDCGVSQREMDYYVERAKGGFGLIFLPCHVVTDKYETVACVNLLTKFTHSVRLATAIEKIHHYGAKVCIQLSMGMGRVSLIDPFTAPYSSSAIPSFWFKDLICKPLSKEQIKDIVKSFGYAAFLAKRAGADAVEIHAYGGYLIDQFITSIWNKRTDEYGGSLENRLRIVFELRDEIWKNCGKDFPISIKFTPVHGFEGGRTLEEGLEIAKIFDNSGFSLLHVDFGSYECQNKSVTTVYEKEGLQLHIAEALKKAGIKTPILGQGKLGRPEFAKEVIEKGIIDLLGLGHTSIAEPYWPNKVKDGKLDDVRPCIGCNECVLRASNARPLSCTVNPYAGFEKDYVLTPAKDKKSILIVGGGPGGIMAALTADQRGFDVELWEKNSELGGALLAAGAPEFKRDVARYVSYLKAQIAKSNVKVILNKEATSEEILARKPDVVILAGGAEPIVPNIPGINSDRVILANDLLRNKNIDGEKIVVVGGGLVGCEAALMLDNMGKKVTIVEMLDKLLATAVHAYQNHISITEMLNASNIQQMTKTSLKSIDAGSVTVEKDGREIAIECDRVVLAIGYKPNLKLKEALEGKIEKVFTIGDNVKAGKIIDATHQGFHIIRLLEEL</sequence>
<dbReference type="InterPro" id="IPR023753">
    <property type="entry name" value="FAD/NAD-binding_dom"/>
</dbReference>
<comment type="similarity">
    <text evidence="3">In the N-terminal section; belongs to the NADH:flavin oxidoreductase/NADH oxidase family.</text>
</comment>
<dbReference type="PANTHER" id="PTHR42917:SF2">
    <property type="entry name" value="2,4-DIENOYL-COA REDUCTASE [(2E)-ENOYL-COA-PRODUCING]"/>
    <property type="match status" value="1"/>
</dbReference>
<dbReference type="InterPro" id="IPR051793">
    <property type="entry name" value="NADH:flavin_oxidoreductase"/>
</dbReference>
<dbReference type="Proteomes" id="UP000322976">
    <property type="component" value="Unassembled WGS sequence"/>
</dbReference>
<dbReference type="SUPFAM" id="SSF51905">
    <property type="entry name" value="FAD/NAD(P)-binding domain"/>
    <property type="match status" value="1"/>
</dbReference>
<dbReference type="InterPro" id="IPR001155">
    <property type="entry name" value="OxRdtase_FMN_N"/>
</dbReference>
<dbReference type="GO" id="GO:0051536">
    <property type="term" value="F:iron-sulfur cluster binding"/>
    <property type="evidence" value="ECO:0007669"/>
    <property type="project" value="UniProtKB-KW"/>
</dbReference>
<protein>
    <submittedName>
        <fullName evidence="12">FAD-dependent oxidoreductase</fullName>
    </submittedName>
</protein>
<dbReference type="Gene3D" id="3.50.50.60">
    <property type="entry name" value="FAD/NAD(P)-binding domain"/>
    <property type="match status" value="1"/>
</dbReference>
<keyword evidence="7" id="KW-0560">Oxidoreductase</keyword>
<feature type="domain" description="FAD/NAD(P)-binding" evidence="11">
    <location>
        <begin position="381"/>
        <end position="610"/>
    </location>
</feature>
<keyword evidence="13" id="KW-1185">Reference proteome</keyword>
<dbReference type="EMBL" id="VTPS01000006">
    <property type="protein sequence ID" value="TZE82438.1"/>
    <property type="molecule type" value="Genomic_DNA"/>
</dbReference>
<dbReference type="SUPFAM" id="SSF51395">
    <property type="entry name" value="FMN-linked oxidoreductases"/>
    <property type="match status" value="1"/>
</dbReference>
<dbReference type="Pfam" id="PF00724">
    <property type="entry name" value="Oxidored_FMN"/>
    <property type="match status" value="1"/>
</dbReference>
<evidence type="ECO:0000256" key="9">
    <source>
        <dbReference type="ARBA" id="ARBA00023014"/>
    </source>
</evidence>
<evidence type="ECO:0000259" key="11">
    <source>
        <dbReference type="Pfam" id="PF07992"/>
    </source>
</evidence>
<dbReference type="RefSeq" id="WP_149544950.1">
    <property type="nucleotide sequence ID" value="NZ_VTPS01000006.1"/>
</dbReference>
<comment type="cofactor">
    <cofactor evidence="2">
        <name>[4Fe-4S] cluster</name>
        <dbReference type="ChEBI" id="CHEBI:49883"/>
    </cofactor>
</comment>
<name>A0A5D8QGQ9_9THEO</name>
<keyword evidence="8" id="KW-0408">Iron</keyword>
<dbReference type="PRINTS" id="PR00368">
    <property type="entry name" value="FADPNR"/>
</dbReference>
<keyword evidence="5" id="KW-0288">FMN</keyword>
<dbReference type="PANTHER" id="PTHR42917">
    <property type="entry name" value="2,4-DIENOYL-COA REDUCTASE"/>
    <property type="match status" value="1"/>
</dbReference>
<evidence type="ECO:0000256" key="2">
    <source>
        <dbReference type="ARBA" id="ARBA00001966"/>
    </source>
</evidence>
<gene>
    <name evidence="12" type="ORF">FWJ32_05370</name>
</gene>